<protein>
    <recommendedName>
        <fullName evidence="3">F-box domain-containing protein</fullName>
    </recommendedName>
</protein>
<sequence length="307" mass="34935">MKRHKLDLPVELEREIFELAASTDVGTALRLAVVAHRVQSWVEPIIYSKVVVVKAPEVDRQMQYSRSILRGRASKNQSARKTVNEPQIHRFIRTIPLRPASFFARYVKSLQVGNLTEPELVTVLSTCTGISELGWWSSKITPSVEEVLHTLKLCRLSVDDTFAFEQIHTTSMFATITHLDLSFRNTFYRPDPPPLKHFTALTHLSVVHGSLLPPTTWCDDILKLCPRLKILLRVSDTLFFEEVSGYYRRHSDLRVVVMQPPIGAWTAPWVHDAWPLAEKIVRERKELAAGASLNFLSTHCLTLICSS</sequence>
<dbReference type="EMBL" id="JAWWNJ010000211">
    <property type="protein sequence ID" value="KAK6971489.1"/>
    <property type="molecule type" value="Genomic_DNA"/>
</dbReference>
<name>A0AAV9Z526_9AGAR</name>
<organism evidence="1 2">
    <name type="scientific">Favolaschia claudopus</name>
    <dbReference type="NCBI Taxonomy" id="2862362"/>
    <lineage>
        <taxon>Eukaryota</taxon>
        <taxon>Fungi</taxon>
        <taxon>Dikarya</taxon>
        <taxon>Basidiomycota</taxon>
        <taxon>Agaricomycotina</taxon>
        <taxon>Agaricomycetes</taxon>
        <taxon>Agaricomycetidae</taxon>
        <taxon>Agaricales</taxon>
        <taxon>Marasmiineae</taxon>
        <taxon>Mycenaceae</taxon>
        <taxon>Favolaschia</taxon>
    </lineage>
</organism>
<comment type="caution">
    <text evidence="1">The sequence shown here is derived from an EMBL/GenBank/DDBJ whole genome shotgun (WGS) entry which is preliminary data.</text>
</comment>
<evidence type="ECO:0008006" key="3">
    <source>
        <dbReference type="Google" id="ProtNLM"/>
    </source>
</evidence>
<reference evidence="1 2" key="1">
    <citation type="journal article" date="2024" name="J Genomics">
        <title>Draft genome sequencing and assembly of Favolaschia claudopus CIRM-BRFM 2984 isolated from oak limbs.</title>
        <authorList>
            <person name="Navarro D."/>
            <person name="Drula E."/>
            <person name="Chaduli D."/>
            <person name="Cazenave R."/>
            <person name="Ahrendt S."/>
            <person name="Wang J."/>
            <person name="Lipzen A."/>
            <person name="Daum C."/>
            <person name="Barry K."/>
            <person name="Grigoriev I.V."/>
            <person name="Favel A."/>
            <person name="Rosso M.N."/>
            <person name="Martin F."/>
        </authorList>
    </citation>
    <scope>NUCLEOTIDE SEQUENCE [LARGE SCALE GENOMIC DNA]</scope>
    <source>
        <strain evidence="1 2">CIRM-BRFM 2984</strain>
    </source>
</reference>
<dbReference type="Proteomes" id="UP001362999">
    <property type="component" value="Unassembled WGS sequence"/>
</dbReference>
<evidence type="ECO:0000313" key="2">
    <source>
        <dbReference type="Proteomes" id="UP001362999"/>
    </source>
</evidence>
<keyword evidence="2" id="KW-1185">Reference proteome</keyword>
<dbReference type="AlphaFoldDB" id="A0AAV9Z526"/>
<evidence type="ECO:0000313" key="1">
    <source>
        <dbReference type="EMBL" id="KAK6971489.1"/>
    </source>
</evidence>
<accession>A0AAV9Z526</accession>
<proteinExistence type="predicted"/>
<gene>
    <name evidence="1" type="ORF">R3P38DRAFT_2587079</name>
</gene>